<dbReference type="PANTHER" id="PTHR31308">
    <property type="match status" value="1"/>
</dbReference>
<dbReference type="KEGG" id="cdep:91089206"/>
<dbReference type="RefSeq" id="XP_066070467.1">
    <property type="nucleotide sequence ID" value="XM_066214370.1"/>
</dbReference>
<keyword evidence="4" id="KW-0472">Membrane</keyword>
<dbReference type="InterPro" id="IPR013780">
    <property type="entry name" value="Glyco_hydro_b"/>
</dbReference>
<comment type="similarity">
    <text evidence="1">Belongs to the glycosyl hydrolase 5 (cellulase A) family.</text>
</comment>
<dbReference type="InterPro" id="IPR052066">
    <property type="entry name" value="Glycosphingolipid_Hydrolases"/>
</dbReference>
<protein>
    <recommendedName>
        <fullName evidence="5">Glycoside hydrolase family 5 C-terminal domain-containing protein</fullName>
    </recommendedName>
</protein>
<keyword evidence="4" id="KW-0812">Transmembrane</keyword>
<reference evidence="6" key="3">
    <citation type="submission" date="2024-01" db="EMBL/GenBank/DDBJ databases">
        <authorList>
            <person name="Coelho M.A."/>
            <person name="David-Palma M."/>
            <person name="Shea T."/>
            <person name="Sun S."/>
            <person name="Cuomo C.A."/>
            <person name="Heitman J."/>
        </authorList>
    </citation>
    <scope>NUCLEOTIDE SEQUENCE</scope>
    <source>
        <strain evidence="6">CBS 7841</strain>
    </source>
</reference>
<keyword evidence="4" id="KW-1133">Transmembrane helix</keyword>
<keyword evidence="7" id="KW-1185">Reference proteome</keyword>
<dbReference type="EMBL" id="CP143789">
    <property type="protein sequence ID" value="WVN89767.1"/>
    <property type="molecule type" value="Genomic_DNA"/>
</dbReference>
<evidence type="ECO:0000313" key="6">
    <source>
        <dbReference type="EMBL" id="WVN89767.1"/>
    </source>
</evidence>
<sequence length="735" mass="83297">MSQVGAETNPQAVEAHKLFPLELSAATVSIEGKDILDKYGRVLHLRGANVSASSKVPVAPYPKIHDHAKANYVGRPFPLEEAEQHWRRLKSWGLTFIRITVTWDALEHEGCGIYDEDYLAYLRALLESMKPFKLVAYIAIHQDVWSRYCGGSGAPGWTLEAAGFNLSNDGKTLALSGAAFLDGIKGGKLKGERGLWPTGYQKLAAATMNTLFWGGETFAPSLEIATQINGKWASKNIQQYLQEAFLAVTSKLVQSVGDLDTVMGFELMNEPHPGFIGLRSVHEWDYNTDLHLGLFPSPLQAFSMGAGHSTPRVPVYARSFPFPTRVTSYTTGNPQGVSAWTKGECIWENAGVWRWSDAKNEAAALQEDYFSKDRNGEKIDFYTDFYFPFVKKWEKVVGNASKRYEGLKARMVEPIPNEYCPAWEESFRPQKMIYVPHWYDLNTLFKKRFGFMSVNVQGLSRGMFLPQALYFGTAAVKANYALQIRTLVLAARLALGPVPIFFGECGVPMDINKGEAFKTALWKVHNLWSYNPTNRDDIGDDWNAENFSWYSDDNRSKLLKKNEDSEDPDVGSRLLDVIVRPYPIATGGLPMSMSYDYHSGSFIYRFRSPIRVSTAPPSPPEYTEIFLPRRIYKPDEVEWTVTQGGKVIFDWDNQRAFIWFEDSAMVAHSAKEDMKSRRFDIYVPGKKVEEGWTMWKIVSAILILILAIWAGYKTQIMEWEKDKVIFQLLREAKSQ</sequence>
<evidence type="ECO:0000256" key="1">
    <source>
        <dbReference type="ARBA" id="ARBA00005641"/>
    </source>
</evidence>
<dbReference type="Gene3D" id="2.60.40.1180">
    <property type="entry name" value="Golgi alpha-mannosidase II"/>
    <property type="match status" value="1"/>
</dbReference>
<reference evidence="6" key="2">
    <citation type="journal article" date="2022" name="Elife">
        <title>Obligate sexual reproduction of a homothallic fungus closely related to the Cryptococcus pathogenic species complex.</title>
        <authorList>
            <person name="Passer A.R."/>
            <person name="Clancey S.A."/>
            <person name="Shea T."/>
            <person name="David-Palma M."/>
            <person name="Averette A.F."/>
            <person name="Boekhout T."/>
            <person name="Porcel B.M."/>
            <person name="Nowrousian M."/>
            <person name="Cuomo C.A."/>
            <person name="Sun S."/>
            <person name="Heitman J."/>
            <person name="Coelho M.A."/>
        </authorList>
    </citation>
    <scope>NUCLEOTIDE SEQUENCE</scope>
    <source>
        <strain evidence="6">CBS 7841</strain>
    </source>
</reference>
<dbReference type="GeneID" id="91089206"/>
<gene>
    <name evidence="6" type="ORF">L203_104997</name>
</gene>
<dbReference type="SUPFAM" id="SSF51445">
    <property type="entry name" value="(Trans)glycosidases"/>
    <property type="match status" value="1"/>
</dbReference>
<evidence type="ECO:0000256" key="3">
    <source>
        <dbReference type="ARBA" id="ARBA00023295"/>
    </source>
</evidence>
<accession>A0AAJ8JWH9</accession>
<organism evidence="6 7">
    <name type="scientific">Cryptococcus depauperatus CBS 7841</name>
    <dbReference type="NCBI Taxonomy" id="1295531"/>
    <lineage>
        <taxon>Eukaryota</taxon>
        <taxon>Fungi</taxon>
        <taxon>Dikarya</taxon>
        <taxon>Basidiomycota</taxon>
        <taxon>Agaricomycotina</taxon>
        <taxon>Tremellomycetes</taxon>
        <taxon>Tremellales</taxon>
        <taxon>Cryptococcaceae</taxon>
        <taxon>Cryptococcus</taxon>
    </lineage>
</organism>
<dbReference type="InterPro" id="IPR017853">
    <property type="entry name" value="GH"/>
</dbReference>
<dbReference type="Gene3D" id="3.20.20.80">
    <property type="entry name" value="Glycosidases"/>
    <property type="match status" value="1"/>
</dbReference>
<dbReference type="GO" id="GO:1904462">
    <property type="term" value="P:ergosteryl 3-beta-D-glucoside catabolic process"/>
    <property type="evidence" value="ECO:0007669"/>
    <property type="project" value="TreeGrafter"/>
</dbReference>
<dbReference type="Proteomes" id="UP000094043">
    <property type="component" value="Chromosome 6"/>
</dbReference>
<evidence type="ECO:0000259" key="5">
    <source>
        <dbReference type="Pfam" id="PF18564"/>
    </source>
</evidence>
<evidence type="ECO:0000256" key="4">
    <source>
        <dbReference type="SAM" id="Phobius"/>
    </source>
</evidence>
<reference evidence="6" key="1">
    <citation type="submission" date="2016-06" db="EMBL/GenBank/DDBJ databases">
        <authorList>
            <person name="Cuomo C."/>
            <person name="Litvintseva A."/>
            <person name="Heitman J."/>
            <person name="Chen Y."/>
            <person name="Sun S."/>
            <person name="Springer D."/>
            <person name="Dromer F."/>
            <person name="Young S."/>
            <person name="Zeng Q."/>
            <person name="Chapman S."/>
            <person name="Gujja S."/>
            <person name="Saif S."/>
            <person name="Birren B."/>
        </authorList>
    </citation>
    <scope>NUCLEOTIDE SEQUENCE</scope>
    <source>
        <strain evidence="6">CBS 7841</strain>
    </source>
</reference>
<dbReference type="Pfam" id="PF18564">
    <property type="entry name" value="Glyco_hydro_5_C"/>
    <property type="match status" value="1"/>
</dbReference>
<evidence type="ECO:0000256" key="2">
    <source>
        <dbReference type="ARBA" id="ARBA00022801"/>
    </source>
</evidence>
<name>A0AAJ8JWH9_9TREE</name>
<dbReference type="AlphaFoldDB" id="A0AAJ8JWH9"/>
<feature type="transmembrane region" description="Helical" evidence="4">
    <location>
        <begin position="692"/>
        <end position="712"/>
    </location>
</feature>
<dbReference type="InterPro" id="IPR041036">
    <property type="entry name" value="GH5_C"/>
</dbReference>
<proteinExistence type="inferred from homology"/>
<keyword evidence="3" id="KW-0326">Glycosidase</keyword>
<dbReference type="PANTHER" id="PTHR31308:SF5">
    <property type="entry name" value="ERGOSTERYL-BETA-GLUCOSIDASE"/>
    <property type="match status" value="1"/>
</dbReference>
<feature type="domain" description="Glycoside hydrolase family 5 C-terminal" evidence="5">
    <location>
        <begin position="580"/>
        <end position="659"/>
    </location>
</feature>
<evidence type="ECO:0000313" key="7">
    <source>
        <dbReference type="Proteomes" id="UP000094043"/>
    </source>
</evidence>
<dbReference type="GO" id="GO:0050295">
    <property type="term" value="F:steryl-beta-glucosidase activity"/>
    <property type="evidence" value="ECO:0007669"/>
    <property type="project" value="TreeGrafter"/>
</dbReference>
<keyword evidence="2" id="KW-0378">Hydrolase</keyword>